<proteinExistence type="predicted"/>
<reference evidence="2" key="2">
    <citation type="submission" date="2014-11" db="EMBL/GenBank/DDBJ databases">
        <title>Draft genome sequence of Hydrogenophaga intermedia S1.</title>
        <authorList>
            <person name="Gan H.M."/>
            <person name="Chew T.H."/>
            <person name="Stolz A."/>
        </authorList>
    </citation>
    <scope>NUCLEOTIDE SEQUENCE [LARGE SCALE GENOMIC DNA]</scope>
    <source>
        <strain evidence="2">S1</strain>
    </source>
</reference>
<keyword evidence="2" id="KW-1185">Reference proteome</keyword>
<gene>
    <name evidence="1" type="ORF">BN948_01472</name>
</gene>
<name>A0A1L1PGD4_HYDIT</name>
<dbReference type="Proteomes" id="UP000028878">
    <property type="component" value="Unassembled WGS sequence"/>
</dbReference>
<reference evidence="2" key="1">
    <citation type="submission" date="2014-02" db="EMBL/GenBank/DDBJ databases">
        <authorList>
            <person name="Gan H."/>
        </authorList>
    </citation>
    <scope>NUCLEOTIDE SEQUENCE [LARGE SCALE GENOMIC DNA]</scope>
    <source>
        <strain evidence="2">S1</strain>
    </source>
</reference>
<evidence type="ECO:0000313" key="1">
    <source>
        <dbReference type="EMBL" id="CDN87053.1"/>
    </source>
</evidence>
<protein>
    <submittedName>
        <fullName evidence="1">Uncharacterized protein</fullName>
    </submittedName>
</protein>
<sequence>MNAIKNARKLIAADPTSNAAVTLASLVLALESEGDFNIHRIYDLDHEVFELALEILKEWRIDRYYAGKAKLFDMSHQVRQLNTAA</sequence>
<dbReference type="EMBL" id="CCAE010000008">
    <property type="protein sequence ID" value="CDN87053.1"/>
    <property type="molecule type" value="Genomic_DNA"/>
</dbReference>
<organism evidence="1 2">
    <name type="scientific">Hydrogenophaga intermedia</name>
    <dbReference type="NCBI Taxonomy" id="65786"/>
    <lineage>
        <taxon>Bacteria</taxon>
        <taxon>Pseudomonadati</taxon>
        <taxon>Pseudomonadota</taxon>
        <taxon>Betaproteobacteria</taxon>
        <taxon>Burkholderiales</taxon>
        <taxon>Comamonadaceae</taxon>
        <taxon>Hydrogenophaga</taxon>
    </lineage>
</organism>
<dbReference type="RefSeq" id="WP_035620984.1">
    <property type="nucleotide sequence ID" value="NZ_CCAE010000008.1"/>
</dbReference>
<dbReference type="AlphaFoldDB" id="A0A1L1PGD4"/>
<evidence type="ECO:0000313" key="2">
    <source>
        <dbReference type="Proteomes" id="UP000028878"/>
    </source>
</evidence>
<accession>A0A1L1PGD4</accession>